<dbReference type="SUPFAM" id="SSF109604">
    <property type="entry name" value="HD-domain/PDEase-like"/>
    <property type="match status" value="1"/>
</dbReference>
<organism evidence="2 3">
    <name type="scientific">Staphylococcus saprophyticus</name>
    <dbReference type="NCBI Taxonomy" id="29385"/>
    <lineage>
        <taxon>Bacteria</taxon>
        <taxon>Bacillati</taxon>
        <taxon>Bacillota</taxon>
        <taxon>Bacilli</taxon>
        <taxon>Bacillales</taxon>
        <taxon>Staphylococcaceae</taxon>
        <taxon>Staphylococcus</taxon>
    </lineage>
</organism>
<dbReference type="PANTHER" id="PTHR33594">
    <property type="entry name" value="SUPERFAMILY HYDROLASE, PUTATIVE (AFU_ORTHOLOGUE AFUA_1G03035)-RELATED"/>
    <property type="match status" value="1"/>
</dbReference>
<dbReference type="GO" id="GO:0016787">
    <property type="term" value="F:hydrolase activity"/>
    <property type="evidence" value="ECO:0007669"/>
    <property type="project" value="UniProtKB-KW"/>
</dbReference>
<dbReference type="Gene3D" id="1.20.58.1910">
    <property type="match status" value="1"/>
</dbReference>
<dbReference type="InterPro" id="IPR006674">
    <property type="entry name" value="HD_domain"/>
</dbReference>
<feature type="domain" description="HD" evidence="1">
    <location>
        <begin position="26"/>
        <end position="128"/>
    </location>
</feature>
<dbReference type="CDD" id="cd00077">
    <property type="entry name" value="HDc"/>
    <property type="match status" value="1"/>
</dbReference>
<sequence>MKETEILNRAYNHMCTYHKDDATGHDIAHINRVLRLATYIAEQEQSQHMLTIQLASLLHDTVDSKLTNHEKALTKLKSFLKDLQLPKEQQQHILHIIEHISYRHGQNNEVSLTLEGQIVRDADRLDAIGAIGIARTFQFAGHFNEPMWVEHSTKHITETDDTHYDQWSPSAIKHFYEKLLKLKSLMHTETAKQLAAQRHQYMENFINQFFEEWYF</sequence>
<gene>
    <name evidence="2" type="primary">yedJ</name>
    <name evidence="2" type="ORF">NCTC7688_00968</name>
</gene>
<evidence type="ECO:0000313" key="3">
    <source>
        <dbReference type="Proteomes" id="UP000254707"/>
    </source>
</evidence>
<dbReference type="Pfam" id="PF01966">
    <property type="entry name" value="HD"/>
    <property type="match status" value="1"/>
</dbReference>
<proteinExistence type="predicted"/>
<protein>
    <submittedName>
        <fullName evidence="2">HD superfamily hydrolase</fullName>
    </submittedName>
</protein>
<dbReference type="Proteomes" id="UP000254707">
    <property type="component" value="Unassembled WGS sequence"/>
</dbReference>
<keyword evidence="2" id="KW-0378">Hydrolase</keyword>
<accession>A0A380HMA2</accession>
<dbReference type="SMART" id="SM00471">
    <property type="entry name" value="HDc"/>
    <property type="match status" value="1"/>
</dbReference>
<dbReference type="RefSeq" id="WP_041080783.1">
    <property type="nucleotide sequence ID" value="NZ_JAMWTG010000005.1"/>
</dbReference>
<name>A0A380HMA2_STASA</name>
<dbReference type="InterPro" id="IPR003607">
    <property type="entry name" value="HD/PDEase_dom"/>
</dbReference>
<reference evidence="2 3" key="1">
    <citation type="submission" date="2018-06" db="EMBL/GenBank/DDBJ databases">
        <authorList>
            <consortium name="Pathogen Informatics"/>
            <person name="Doyle S."/>
        </authorList>
    </citation>
    <scope>NUCLEOTIDE SEQUENCE [LARGE SCALE GENOMIC DNA]</scope>
    <source>
        <strain evidence="2 3">NCTC7688</strain>
    </source>
</reference>
<dbReference type="Gene3D" id="1.10.472.50">
    <property type="entry name" value="HD-domain/PDEase-like"/>
    <property type="match status" value="1"/>
</dbReference>
<dbReference type="AlphaFoldDB" id="A0A380HMA2"/>
<evidence type="ECO:0000313" key="2">
    <source>
        <dbReference type="EMBL" id="SUM82459.1"/>
    </source>
</evidence>
<dbReference type="EMBL" id="UHED01000001">
    <property type="protein sequence ID" value="SUM82459.1"/>
    <property type="molecule type" value="Genomic_DNA"/>
</dbReference>
<dbReference type="PROSITE" id="PS51831">
    <property type="entry name" value="HD"/>
    <property type="match status" value="1"/>
</dbReference>
<evidence type="ECO:0000259" key="1">
    <source>
        <dbReference type="PROSITE" id="PS51831"/>
    </source>
</evidence>
<dbReference type="PANTHER" id="PTHR33594:SF1">
    <property type="entry name" value="HD_PDEASE DOMAIN-CONTAINING PROTEIN"/>
    <property type="match status" value="1"/>
</dbReference>